<reference evidence="4" key="1">
    <citation type="journal article" date="2014" name="Genome Announc.">
        <title>Draft genome sequence of Rhodosporidium toruloides CECT1137, an oleaginous yeast of biotechnological interest.</title>
        <authorList>
            <person name="Morin N."/>
            <person name="Calcas X."/>
            <person name="Devillers H."/>
            <person name="Durrens P."/>
            <person name="Sherman D.J."/>
            <person name="Nicaud J.-M."/>
            <person name="Neuveglise C."/>
        </authorList>
    </citation>
    <scope>NUCLEOTIDE SEQUENCE</scope>
    <source>
        <strain evidence="4">CECT1137</strain>
    </source>
</reference>
<dbReference type="PANTHER" id="PTHR43377">
    <property type="entry name" value="BILIVERDIN REDUCTASE A"/>
    <property type="match status" value="1"/>
</dbReference>
<comment type="similarity">
    <text evidence="1">Belongs to the Gfo/Idh/MocA family.</text>
</comment>
<dbReference type="InterPro" id="IPR036291">
    <property type="entry name" value="NAD(P)-bd_dom_sf"/>
</dbReference>
<evidence type="ECO:0000313" key="4">
    <source>
        <dbReference type="EMBL" id="CDR36776.1"/>
    </source>
</evidence>
<proteinExistence type="inferred from homology"/>
<dbReference type="InterPro" id="IPR000683">
    <property type="entry name" value="Gfo/Idh/MocA-like_OxRdtase_N"/>
</dbReference>
<dbReference type="InterPro" id="IPR055170">
    <property type="entry name" value="GFO_IDH_MocA-like_dom"/>
</dbReference>
<gene>
    <name evidence="4" type="ORF">RHTO0S_02e06722g</name>
</gene>
<dbReference type="SUPFAM" id="SSF51735">
    <property type="entry name" value="NAD(P)-binding Rossmann-fold domains"/>
    <property type="match status" value="1"/>
</dbReference>
<evidence type="ECO:0000259" key="3">
    <source>
        <dbReference type="Pfam" id="PF22725"/>
    </source>
</evidence>
<sequence length="390" mass="42175">MVVSLSIIGAPGLIGQRHTQHALDEPNVNLTCIVDPTPAGPPYAEKLGVKLYRSTEDMLAARTKGEVRVDAAILATPNATHVPLGIQLVQAGIHTLVEKPFSTDVESGRALLAAEASSSAKILNPYVVNTKKLLDNGKLGNVLAVQGTWACLKPMSHFAAPTEWRREKGTGGVLMINLSHEIDCLRYLFGNITRVYCEVGASTRGFPVDETGAVTLRFGSGVVGTFVFSECGLPLRTCALLGLTVVLAAHQRRLTSLRPQQARIRSCRKPQALLRFPPLVLLFPWLTNGSVQGETVYTVLGTQGSLAFPSLQVWHYPSLSGSWTDPLIRSDPLPLDPTPPFTHQLRHFVDVVEGRAEPRCSGRDALQTIATLEAIAKSIETGLPVEVEQM</sequence>
<dbReference type="Gene3D" id="3.40.50.720">
    <property type="entry name" value="NAD(P)-binding Rossmann-like Domain"/>
    <property type="match status" value="1"/>
</dbReference>
<dbReference type="Pfam" id="PF22725">
    <property type="entry name" value="GFO_IDH_MocA_C3"/>
    <property type="match status" value="1"/>
</dbReference>
<evidence type="ECO:0000256" key="1">
    <source>
        <dbReference type="ARBA" id="ARBA00010928"/>
    </source>
</evidence>
<evidence type="ECO:0000259" key="2">
    <source>
        <dbReference type="Pfam" id="PF01408"/>
    </source>
</evidence>
<dbReference type="Pfam" id="PF01408">
    <property type="entry name" value="GFO_IDH_MocA"/>
    <property type="match status" value="1"/>
</dbReference>
<dbReference type="PANTHER" id="PTHR43377:SF1">
    <property type="entry name" value="BILIVERDIN REDUCTASE A"/>
    <property type="match status" value="1"/>
</dbReference>
<dbReference type="EMBL" id="LK052937">
    <property type="protein sequence ID" value="CDR36776.1"/>
    <property type="molecule type" value="Genomic_DNA"/>
</dbReference>
<dbReference type="GO" id="GO:0000166">
    <property type="term" value="F:nucleotide binding"/>
    <property type="evidence" value="ECO:0007669"/>
    <property type="project" value="InterPro"/>
</dbReference>
<name>A0A061AN33_RHOTO</name>
<feature type="domain" description="GFO/IDH/MocA-like oxidoreductase" evidence="3">
    <location>
        <begin position="130"/>
        <end position="229"/>
    </location>
</feature>
<dbReference type="AlphaFoldDB" id="A0A061AN33"/>
<organism evidence="4">
    <name type="scientific">Rhodotorula toruloides</name>
    <name type="common">Yeast</name>
    <name type="synonym">Rhodosporidium toruloides</name>
    <dbReference type="NCBI Taxonomy" id="5286"/>
    <lineage>
        <taxon>Eukaryota</taxon>
        <taxon>Fungi</taxon>
        <taxon>Dikarya</taxon>
        <taxon>Basidiomycota</taxon>
        <taxon>Pucciniomycotina</taxon>
        <taxon>Microbotryomycetes</taxon>
        <taxon>Sporidiobolales</taxon>
        <taxon>Sporidiobolaceae</taxon>
        <taxon>Rhodotorula</taxon>
    </lineage>
</organism>
<protein>
    <submittedName>
        <fullName evidence="4">RHTO0S02e06722g1_1</fullName>
    </submittedName>
</protein>
<dbReference type="Gene3D" id="3.30.360.10">
    <property type="entry name" value="Dihydrodipicolinate Reductase, domain 2"/>
    <property type="match status" value="2"/>
</dbReference>
<dbReference type="InterPro" id="IPR051450">
    <property type="entry name" value="Gfo/Idh/MocA_Oxidoreductases"/>
</dbReference>
<dbReference type="OrthoDB" id="446809at2759"/>
<accession>A0A061AN33</accession>
<feature type="domain" description="Gfo/Idh/MocA-like oxidoreductase N-terminal" evidence="2">
    <location>
        <begin position="6"/>
        <end position="121"/>
    </location>
</feature>
<dbReference type="SUPFAM" id="SSF55347">
    <property type="entry name" value="Glyceraldehyde-3-phosphate dehydrogenase-like, C-terminal domain"/>
    <property type="match status" value="1"/>
</dbReference>